<dbReference type="FunFam" id="3.30.1490.10:FF:000001">
    <property type="entry name" value="30S ribosomal protein S8"/>
    <property type="match status" value="1"/>
</dbReference>
<dbReference type="GO" id="GO:0005840">
    <property type="term" value="C:ribosome"/>
    <property type="evidence" value="ECO:0007669"/>
    <property type="project" value="UniProtKB-KW"/>
</dbReference>
<dbReference type="GO" id="GO:1990904">
    <property type="term" value="C:ribonucleoprotein complex"/>
    <property type="evidence" value="ECO:0007669"/>
    <property type="project" value="UniProtKB-KW"/>
</dbReference>
<dbReference type="SUPFAM" id="SSF56047">
    <property type="entry name" value="Ribosomal protein S8"/>
    <property type="match status" value="1"/>
</dbReference>
<protein>
    <recommendedName>
        <fullName evidence="6 8">Small ribosomal subunit protein uS8</fullName>
    </recommendedName>
</protein>
<dbReference type="PANTHER" id="PTHR11758">
    <property type="entry name" value="40S RIBOSOMAL PROTEIN S15A"/>
    <property type="match status" value="1"/>
</dbReference>
<dbReference type="NCBIfam" id="NF001109">
    <property type="entry name" value="PRK00136.1"/>
    <property type="match status" value="1"/>
</dbReference>
<dbReference type="Gene3D" id="3.30.1370.30">
    <property type="match status" value="1"/>
</dbReference>
<dbReference type="EMBL" id="LT629177">
    <property type="protein sequence ID" value="SDA08617.1"/>
    <property type="molecule type" value="Genomic_DNA"/>
</dbReference>
<reference evidence="10" key="1">
    <citation type="submission" date="2016-09" db="EMBL/GenBank/DDBJ databases">
        <title>Marine chlamydiae encode flagella.</title>
        <authorList>
            <person name="Collingro A."/>
            <person name="Koestlbacher S."/>
            <person name="Mussmann M."/>
            <person name="Stepanauskas R."/>
            <person name="Hallam S."/>
            <person name="Horn M."/>
        </authorList>
    </citation>
    <scope>NUCLEOTIDE SEQUENCE</scope>
    <source>
        <strain evidence="10">STE3</strain>
    </source>
</reference>
<dbReference type="GO" id="GO:0005737">
    <property type="term" value="C:cytoplasm"/>
    <property type="evidence" value="ECO:0007669"/>
    <property type="project" value="UniProtKB-ARBA"/>
</dbReference>
<keyword evidence="3 8" id="KW-0694">RNA-binding</keyword>
<evidence type="ECO:0000256" key="6">
    <source>
        <dbReference type="ARBA" id="ARBA00035258"/>
    </source>
</evidence>
<evidence type="ECO:0000256" key="3">
    <source>
        <dbReference type="ARBA" id="ARBA00022884"/>
    </source>
</evidence>
<dbReference type="FunFam" id="3.30.1370.30:FF:000002">
    <property type="entry name" value="30S ribosomal protein S8"/>
    <property type="match status" value="1"/>
</dbReference>
<proteinExistence type="inferred from homology"/>
<dbReference type="HAMAP" id="MF_01302_B">
    <property type="entry name" value="Ribosomal_uS8_B"/>
    <property type="match status" value="1"/>
</dbReference>
<dbReference type="GO" id="GO:0003735">
    <property type="term" value="F:structural constituent of ribosome"/>
    <property type="evidence" value="ECO:0007669"/>
    <property type="project" value="InterPro"/>
</dbReference>
<evidence type="ECO:0000256" key="1">
    <source>
        <dbReference type="ARBA" id="ARBA00006471"/>
    </source>
</evidence>
<dbReference type="InterPro" id="IPR047863">
    <property type="entry name" value="Ribosomal_uS8_CS"/>
</dbReference>
<accession>A0A1K0IT41</accession>
<evidence type="ECO:0000256" key="7">
    <source>
        <dbReference type="ARBA" id="ARBA00046740"/>
    </source>
</evidence>
<gene>
    <name evidence="8 10" type="primary">rpsH</name>
</gene>
<comment type="subunit">
    <text evidence="7 8">Part of the 30S ribosomal subunit. Contacts proteins S5 and S12.</text>
</comment>
<dbReference type="InterPro" id="IPR000630">
    <property type="entry name" value="Ribosomal_uS8"/>
</dbReference>
<evidence type="ECO:0000256" key="8">
    <source>
        <dbReference type="HAMAP-Rule" id="MF_01302"/>
    </source>
</evidence>
<dbReference type="Pfam" id="PF00410">
    <property type="entry name" value="Ribosomal_S8"/>
    <property type="match status" value="1"/>
</dbReference>
<dbReference type="PROSITE" id="PS00053">
    <property type="entry name" value="RIBOSOMAL_S8"/>
    <property type="match status" value="1"/>
</dbReference>
<evidence type="ECO:0000256" key="4">
    <source>
        <dbReference type="ARBA" id="ARBA00022980"/>
    </source>
</evidence>
<sequence>MAVSDPIADFLTRIRNASRSQHRYVDVSWSKMKQYIAEILKNRGFIENYLVKVDDHRGTMRLFLKYTQGRKEVIQGLKRVSRPGLRKYVRSEEIPNFFGGKGLSIVSTSQGVIPGSEAKSRKIGGELICLVW</sequence>
<keyword evidence="4 8" id="KW-0689">Ribosomal protein</keyword>
<evidence type="ECO:0000313" key="10">
    <source>
        <dbReference type="EMBL" id="SDA08617.1"/>
    </source>
</evidence>
<dbReference type="GO" id="GO:0006412">
    <property type="term" value="P:translation"/>
    <property type="evidence" value="ECO:0007669"/>
    <property type="project" value="UniProtKB-UniRule"/>
</dbReference>
<keyword evidence="5 8" id="KW-0687">Ribonucleoprotein</keyword>
<organism evidence="10">
    <name type="scientific">Chlamydiales bacterium STE3</name>
    <dbReference type="NCBI Taxonomy" id="1910938"/>
    <lineage>
        <taxon>Bacteria</taxon>
        <taxon>Pseudomonadati</taxon>
        <taxon>Chlamydiota</taxon>
        <taxon>Chlamydiia</taxon>
        <taxon>Chlamydiales</taxon>
    </lineage>
</organism>
<keyword evidence="2 8" id="KW-0699">rRNA-binding</keyword>
<name>A0A1K0IT41_9CHLA</name>
<comment type="similarity">
    <text evidence="1 8 9">Belongs to the universal ribosomal protein uS8 family.</text>
</comment>
<dbReference type="GO" id="GO:0019843">
    <property type="term" value="F:rRNA binding"/>
    <property type="evidence" value="ECO:0007669"/>
    <property type="project" value="UniProtKB-UniRule"/>
</dbReference>
<dbReference type="InterPro" id="IPR035987">
    <property type="entry name" value="Ribosomal_uS8_sf"/>
</dbReference>
<evidence type="ECO:0000256" key="5">
    <source>
        <dbReference type="ARBA" id="ARBA00023274"/>
    </source>
</evidence>
<dbReference type="AlphaFoldDB" id="A0A1K0IT41"/>
<evidence type="ECO:0000256" key="9">
    <source>
        <dbReference type="RuleBase" id="RU003660"/>
    </source>
</evidence>
<comment type="function">
    <text evidence="8">One of the primary rRNA binding proteins, it binds directly to 16S rRNA central domain where it helps coordinate assembly of the platform of the 30S subunit.</text>
</comment>
<evidence type="ECO:0000256" key="2">
    <source>
        <dbReference type="ARBA" id="ARBA00022730"/>
    </source>
</evidence>
<dbReference type="Gene3D" id="3.30.1490.10">
    <property type="match status" value="1"/>
</dbReference>